<evidence type="ECO:0000256" key="1">
    <source>
        <dbReference type="SAM" id="Phobius"/>
    </source>
</evidence>
<protein>
    <submittedName>
        <fullName evidence="2">Uncharacterized protein</fullName>
    </submittedName>
</protein>
<keyword evidence="1" id="KW-0812">Transmembrane</keyword>
<evidence type="ECO:0000313" key="2">
    <source>
        <dbReference type="EnsemblMetazoa" id="GAUT020597-PA"/>
    </source>
</evidence>
<sequence>MAKSYNKTNLLNFALLVDADRIRTQPRNPLQLQLLRTLLTMPTKQINPAYNAEIAFITVASDAGVVITALVKVFVDINKKTCIKRTHILMLVNKAWDKFYVVVSVAVRFPATANT</sequence>
<proteinExistence type="predicted"/>
<evidence type="ECO:0000313" key="3">
    <source>
        <dbReference type="Proteomes" id="UP000078200"/>
    </source>
</evidence>
<feature type="transmembrane region" description="Helical" evidence="1">
    <location>
        <begin position="54"/>
        <end position="75"/>
    </location>
</feature>
<name>A0A1A9UZA0_GLOAU</name>
<organism evidence="2 3">
    <name type="scientific">Glossina austeni</name>
    <name type="common">Savannah tsetse fly</name>
    <dbReference type="NCBI Taxonomy" id="7395"/>
    <lineage>
        <taxon>Eukaryota</taxon>
        <taxon>Metazoa</taxon>
        <taxon>Ecdysozoa</taxon>
        <taxon>Arthropoda</taxon>
        <taxon>Hexapoda</taxon>
        <taxon>Insecta</taxon>
        <taxon>Pterygota</taxon>
        <taxon>Neoptera</taxon>
        <taxon>Endopterygota</taxon>
        <taxon>Diptera</taxon>
        <taxon>Brachycera</taxon>
        <taxon>Muscomorpha</taxon>
        <taxon>Hippoboscoidea</taxon>
        <taxon>Glossinidae</taxon>
        <taxon>Glossina</taxon>
    </lineage>
</organism>
<reference evidence="2" key="1">
    <citation type="submission" date="2020-05" db="UniProtKB">
        <authorList>
            <consortium name="EnsemblMetazoa"/>
        </authorList>
    </citation>
    <scope>IDENTIFICATION</scope>
    <source>
        <strain evidence="2">TTRI</strain>
    </source>
</reference>
<dbReference type="VEuPathDB" id="VectorBase:GAUT020597"/>
<dbReference type="AlphaFoldDB" id="A0A1A9UZA0"/>
<dbReference type="EnsemblMetazoa" id="GAUT020597-RA">
    <property type="protein sequence ID" value="GAUT020597-PA"/>
    <property type="gene ID" value="GAUT020597"/>
</dbReference>
<keyword evidence="3" id="KW-1185">Reference proteome</keyword>
<keyword evidence="1" id="KW-0472">Membrane</keyword>
<dbReference type="Proteomes" id="UP000078200">
    <property type="component" value="Unassembled WGS sequence"/>
</dbReference>
<keyword evidence="1" id="KW-1133">Transmembrane helix</keyword>
<accession>A0A1A9UZA0</accession>